<dbReference type="AlphaFoldDB" id="A0A5A7NXS0"/>
<protein>
    <submittedName>
        <fullName evidence="1">Tn554-related</fullName>
    </submittedName>
</protein>
<evidence type="ECO:0000313" key="2">
    <source>
        <dbReference type="Proteomes" id="UP000325081"/>
    </source>
</evidence>
<proteinExistence type="predicted"/>
<sequence length="116" mass="13363">MSHDVGHHCRLTNWHFETLLDVRVVSNNADYMKVSIVTTCHQKMLLVPTPKCFKAPLNVFVDTWIKLNKVVRGRKEEKNKSIHKLMAVAYSDGSIKIYELLQHPYCGTLKEVKPIS</sequence>
<dbReference type="Proteomes" id="UP000325081">
    <property type="component" value="Unassembled WGS sequence"/>
</dbReference>
<gene>
    <name evidence="1" type="ORF">STAS_00658</name>
</gene>
<keyword evidence="2" id="KW-1185">Reference proteome</keyword>
<evidence type="ECO:0000313" key="1">
    <source>
        <dbReference type="EMBL" id="GER25088.1"/>
    </source>
</evidence>
<comment type="caution">
    <text evidence="1">The sequence shown here is derived from an EMBL/GenBank/DDBJ whole genome shotgun (WGS) entry which is preliminary data.</text>
</comment>
<accession>A0A5A7NXS0</accession>
<dbReference type="EMBL" id="BKCP01000002">
    <property type="protein sequence ID" value="GER25088.1"/>
    <property type="molecule type" value="Genomic_DNA"/>
</dbReference>
<organism evidence="1 2">
    <name type="scientific">Striga asiatica</name>
    <name type="common">Asiatic witchweed</name>
    <name type="synonym">Buchnera asiatica</name>
    <dbReference type="NCBI Taxonomy" id="4170"/>
    <lineage>
        <taxon>Eukaryota</taxon>
        <taxon>Viridiplantae</taxon>
        <taxon>Streptophyta</taxon>
        <taxon>Embryophyta</taxon>
        <taxon>Tracheophyta</taxon>
        <taxon>Spermatophyta</taxon>
        <taxon>Magnoliopsida</taxon>
        <taxon>eudicotyledons</taxon>
        <taxon>Gunneridae</taxon>
        <taxon>Pentapetalae</taxon>
        <taxon>asterids</taxon>
        <taxon>lamiids</taxon>
        <taxon>Lamiales</taxon>
        <taxon>Orobanchaceae</taxon>
        <taxon>Buchnereae</taxon>
        <taxon>Striga</taxon>
    </lineage>
</organism>
<reference evidence="2" key="1">
    <citation type="journal article" date="2019" name="Curr. Biol.">
        <title>Genome Sequence of Striga asiatica Provides Insight into the Evolution of Plant Parasitism.</title>
        <authorList>
            <person name="Yoshida S."/>
            <person name="Kim S."/>
            <person name="Wafula E.K."/>
            <person name="Tanskanen J."/>
            <person name="Kim Y.M."/>
            <person name="Honaas L."/>
            <person name="Yang Z."/>
            <person name="Spallek T."/>
            <person name="Conn C.E."/>
            <person name="Ichihashi Y."/>
            <person name="Cheong K."/>
            <person name="Cui S."/>
            <person name="Der J.P."/>
            <person name="Gundlach H."/>
            <person name="Jiao Y."/>
            <person name="Hori C."/>
            <person name="Ishida J.K."/>
            <person name="Kasahara H."/>
            <person name="Kiba T."/>
            <person name="Kim M.S."/>
            <person name="Koo N."/>
            <person name="Laohavisit A."/>
            <person name="Lee Y.H."/>
            <person name="Lumba S."/>
            <person name="McCourt P."/>
            <person name="Mortimer J.C."/>
            <person name="Mutuku J.M."/>
            <person name="Nomura T."/>
            <person name="Sasaki-Sekimoto Y."/>
            <person name="Seto Y."/>
            <person name="Wang Y."/>
            <person name="Wakatake T."/>
            <person name="Sakakibara H."/>
            <person name="Demura T."/>
            <person name="Yamaguchi S."/>
            <person name="Yoneyama K."/>
            <person name="Manabe R.I."/>
            <person name="Nelson D.C."/>
            <person name="Schulman A.H."/>
            <person name="Timko M.P."/>
            <person name="dePamphilis C.W."/>
            <person name="Choi D."/>
            <person name="Shirasu K."/>
        </authorList>
    </citation>
    <scope>NUCLEOTIDE SEQUENCE [LARGE SCALE GENOMIC DNA]</scope>
    <source>
        <strain evidence="2">cv. UVA1</strain>
    </source>
</reference>
<name>A0A5A7NXS0_STRAF</name>